<protein>
    <recommendedName>
        <fullName evidence="5">Glycerophosphoryl diester phosphodiesterase membrane domain-containing protein</fullName>
    </recommendedName>
</protein>
<evidence type="ECO:0000256" key="2">
    <source>
        <dbReference type="SAM" id="Phobius"/>
    </source>
</evidence>
<feature type="transmembrane region" description="Helical" evidence="2">
    <location>
        <begin position="257"/>
        <end position="280"/>
    </location>
</feature>
<dbReference type="Proteomes" id="UP000604475">
    <property type="component" value="Unassembled WGS sequence"/>
</dbReference>
<feature type="transmembrane region" description="Helical" evidence="2">
    <location>
        <begin position="105"/>
        <end position="129"/>
    </location>
</feature>
<keyword evidence="2" id="KW-0812">Transmembrane</keyword>
<feature type="region of interest" description="Disordered" evidence="1">
    <location>
        <begin position="289"/>
        <end position="337"/>
    </location>
</feature>
<accession>A0A937RNE9</accession>
<evidence type="ECO:0000256" key="1">
    <source>
        <dbReference type="SAM" id="MobiDB-lite"/>
    </source>
</evidence>
<feature type="transmembrane region" description="Helical" evidence="2">
    <location>
        <begin position="178"/>
        <end position="201"/>
    </location>
</feature>
<dbReference type="RefSeq" id="WP_203003705.1">
    <property type="nucleotide sequence ID" value="NZ_JADWYU010000101.1"/>
</dbReference>
<evidence type="ECO:0000313" key="4">
    <source>
        <dbReference type="Proteomes" id="UP000604475"/>
    </source>
</evidence>
<keyword evidence="4" id="KW-1185">Reference proteome</keyword>
<keyword evidence="2" id="KW-0472">Membrane</keyword>
<feature type="transmembrane region" description="Helical" evidence="2">
    <location>
        <begin position="71"/>
        <end position="93"/>
    </location>
</feature>
<keyword evidence="2" id="KW-1133">Transmembrane helix</keyword>
<dbReference type="AlphaFoldDB" id="A0A937RNE9"/>
<comment type="caution">
    <text evidence="3">The sequence shown here is derived from an EMBL/GenBank/DDBJ whole genome shotgun (WGS) entry which is preliminary data.</text>
</comment>
<reference evidence="3" key="1">
    <citation type="submission" date="2020-12" db="EMBL/GenBank/DDBJ databases">
        <title>Genomic characterization of non-nitrogen-fixing Frankia strains.</title>
        <authorList>
            <person name="Carlos-Shanley C."/>
            <person name="Guerra T."/>
            <person name="Hahn D."/>
        </authorList>
    </citation>
    <scope>NUCLEOTIDE SEQUENCE</scope>
    <source>
        <strain evidence="3">CN6</strain>
    </source>
</reference>
<name>A0A937RNE9_9ACTN</name>
<gene>
    <name evidence="3" type="ORF">I7412_25600</name>
</gene>
<sequence length="337" mass="35210">MRDDAIENSWRRGASRPDAFLYGKPLPLYPGHQYVGYPGPEGHLPPGPPQRSRTVRELFAGTFATIRRYPAATLGVAAVGAVIVESCYLVMYFATRNLSEDTVGWFEAAFFALDLTLISLLSAVIALVAAEEGVSAKADAAAALRRAARLLPGLFAISLVVALAVVGGAVTLGVVSAWLGVLLCLAAPCHAVEGGSVGAALRRSGELVRRRWWRTFGVTLVASLPVFAGTLLVYLVVEPALPTSDGEKTIVGHALPALLSLLLDVAIYPVLSGVFALLYLDRRTHSPDRWPTSGATLGTGEGWPPGPAAAPGGGPAGTAGWSSGGQPSGPADRNPRW</sequence>
<dbReference type="EMBL" id="JAEACQ010000250">
    <property type="protein sequence ID" value="MBL7630474.1"/>
    <property type="molecule type" value="Genomic_DNA"/>
</dbReference>
<proteinExistence type="predicted"/>
<feature type="compositionally biased region" description="Gly residues" evidence="1">
    <location>
        <begin position="311"/>
        <end position="327"/>
    </location>
</feature>
<feature type="transmembrane region" description="Helical" evidence="2">
    <location>
        <begin position="150"/>
        <end position="172"/>
    </location>
</feature>
<organism evidence="3 4">
    <name type="scientific">Frankia nepalensis</name>
    <dbReference type="NCBI Taxonomy" id="1836974"/>
    <lineage>
        <taxon>Bacteria</taxon>
        <taxon>Bacillati</taxon>
        <taxon>Actinomycetota</taxon>
        <taxon>Actinomycetes</taxon>
        <taxon>Frankiales</taxon>
        <taxon>Frankiaceae</taxon>
        <taxon>Frankia</taxon>
    </lineage>
</organism>
<evidence type="ECO:0008006" key="5">
    <source>
        <dbReference type="Google" id="ProtNLM"/>
    </source>
</evidence>
<evidence type="ECO:0000313" key="3">
    <source>
        <dbReference type="EMBL" id="MBL7630474.1"/>
    </source>
</evidence>
<feature type="transmembrane region" description="Helical" evidence="2">
    <location>
        <begin position="213"/>
        <end position="237"/>
    </location>
</feature>